<dbReference type="Proteomes" id="UP000825100">
    <property type="component" value="Chromosome"/>
</dbReference>
<protein>
    <recommendedName>
        <fullName evidence="7">Immunity protein</fullName>
    </recommendedName>
</protein>
<reference evidence="4" key="3">
    <citation type="submission" date="2023-02" db="EMBL/GenBank/DDBJ databases">
        <title>Complete genome sequence of Lactobacillus curvatus CACC879 isolated from Pig feces.</title>
        <authorList>
            <person name="Park S."/>
            <person name="Park M.A."/>
            <person name="Kim D.-H."/>
            <person name="Kim Y."/>
        </authorList>
    </citation>
    <scope>NUCLEOTIDE SEQUENCE</scope>
    <source>
        <strain evidence="4">CACC879</strain>
    </source>
</reference>
<dbReference type="EMBL" id="CP117683">
    <property type="protein sequence ID" value="WDC92069.1"/>
    <property type="molecule type" value="Genomic_DNA"/>
</dbReference>
<organism evidence="2 5">
    <name type="scientific">Latilactobacillus curvatus</name>
    <name type="common">Lactobacillus curvatus</name>
    <dbReference type="NCBI Taxonomy" id="28038"/>
    <lineage>
        <taxon>Bacteria</taxon>
        <taxon>Bacillati</taxon>
        <taxon>Bacillota</taxon>
        <taxon>Bacilli</taxon>
        <taxon>Lactobacillales</taxon>
        <taxon>Lactobacillaceae</taxon>
        <taxon>Latilactobacillus</taxon>
    </lineage>
</organism>
<evidence type="ECO:0000313" key="2">
    <source>
        <dbReference type="EMBL" id="AXN35798.1"/>
    </source>
</evidence>
<dbReference type="RefSeq" id="WP_004270816.1">
    <property type="nucleotide sequence ID" value="NZ_AP024685.1"/>
</dbReference>
<accession>A0A221RZC7</accession>
<name>A0A221RZC7_LATCU</name>
<reference evidence="2 5" key="1">
    <citation type="submission" date="2018-07" db="EMBL/GenBank/DDBJ databases">
        <title>Lactobacillus curvatus genome sequence.</title>
        <authorList>
            <person name="Prechtl R."/>
        </authorList>
    </citation>
    <scope>NUCLEOTIDE SEQUENCE [LARGE SCALE GENOMIC DNA]</scope>
    <source>
        <strain evidence="2 5">TMW 1.1928</strain>
    </source>
</reference>
<evidence type="ECO:0008006" key="7">
    <source>
        <dbReference type="Google" id="ProtNLM"/>
    </source>
</evidence>
<dbReference type="EMBL" id="CP031003">
    <property type="protein sequence ID" value="AXN35798.1"/>
    <property type="molecule type" value="Genomic_DNA"/>
</dbReference>
<reference evidence="3 6" key="2">
    <citation type="submission" date="2021-05" db="EMBL/GenBank/DDBJ databases">
        <title>Complete Genome Sequence of Latilactobacillus sp. Strain WDN19, a High D-Aspartate-producing Lactic Acid Bacterium Isolated from a Japanese Pickle.</title>
        <authorList>
            <person name="Kajitani K."/>
            <person name="Takahashi S."/>
        </authorList>
    </citation>
    <scope>NUCLEOTIDE SEQUENCE [LARGE SCALE GENOMIC DNA]</scope>
    <source>
        <strain evidence="3 6">WDN19</strain>
    </source>
</reference>
<evidence type="ECO:0000256" key="1">
    <source>
        <dbReference type="SAM" id="Phobius"/>
    </source>
</evidence>
<evidence type="ECO:0000313" key="3">
    <source>
        <dbReference type="EMBL" id="BCX29678.1"/>
    </source>
</evidence>
<dbReference type="GeneID" id="49610424"/>
<keyword evidence="1" id="KW-1133">Transmembrane helix</keyword>
<proteinExistence type="predicted"/>
<gene>
    <name evidence="2" type="ORF">DT351_05250</name>
    <name evidence="3" type="ORF">LTWDN19_02450</name>
    <name evidence="4" type="ORF">PSR33_00575</name>
</gene>
<evidence type="ECO:0000313" key="6">
    <source>
        <dbReference type="Proteomes" id="UP000825100"/>
    </source>
</evidence>
<dbReference type="KEGG" id="lcv:FBA2_05250"/>
<keyword evidence="6" id="KW-1185">Reference proteome</keyword>
<dbReference type="EMBL" id="AP024685">
    <property type="protein sequence ID" value="BCX29678.1"/>
    <property type="molecule type" value="Genomic_DNA"/>
</dbReference>
<dbReference type="Proteomes" id="UP001215533">
    <property type="component" value="Chromosome"/>
</dbReference>
<evidence type="ECO:0000313" key="4">
    <source>
        <dbReference type="EMBL" id="WDC92069.1"/>
    </source>
</evidence>
<dbReference type="Proteomes" id="UP000257607">
    <property type="component" value="Chromosome"/>
</dbReference>
<keyword evidence="1" id="KW-0812">Transmembrane</keyword>
<dbReference type="AlphaFoldDB" id="A0A221RZC7"/>
<sequence>MSWLQLFCVFMIGLGIFQIYKSYQYYQDLKLHADQNTSVFAPAALCSSAFMGLVFIGISLASLLNWL</sequence>
<keyword evidence="1" id="KW-0472">Membrane</keyword>
<feature type="transmembrane region" description="Helical" evidence="1">
    <location>
        <begin position="39"/>
        <end position="64"/>
    </location>
</feature>
<evidence type="ECO:0000313" key="5">
    <source>
        <dbReference type="Proteomes" id="UP000257607"/>
    </source>
</evidence>